<evidence type="ECO:0000313" key="1">
    <source>
        <dbReference type="EMBL" id="MBA6412098.1"/>
    </source>
</evidence>
<dbReference type="SUPFAM" id="SSF52833">
    <property type="entry name" value="Thioredoxin-like"/>
    <property type="match status" value="1"/>
</dbReference>
<proteinExistence type="predicted"/>
<name>A0A7W2YJA8_9GAMM</name>
<dbReference type="Proteomes" id="UP000539350">
    <property type="component" value="Unassembled WGS sequence"/>
</dbReference>
<evidence type="ECO:0000313" key="2">
    <source>
        <dbReference type="Proteomes" id="UP000539350"/>
    </source>
</evidence>
<protein>
    <submittedName>
        <fullName evidence="1">Glutaredoxin family protein</fullName>
    </submittedName>
</protein>
<dbReference type="EMBL" id="JACFXU010000013">
    <property type="protein sequence ID" value="MBA6412098.1"/>
    <property type="molecule type" value="Genomic_DNA"/>
</dbReference>
<organism evidence="1 2">
    <name type="scientific">Sediminihaliea albiluteola</name>
    <dbReference type="NCBI Taxonomy" id="2758564"/>
    <lineage>
        <taxon>Bacteria</taxon>
        <taxon>Pseudomonadati</taxon>
        <taxon>Pseudomonadota</taxon>
        <taxon>Gammaproteobacteria</taxon>
        <taxon>Cellvibrionales</taxon>
        <taxon>Halieaceae</taxon>
        <taxon>Sediminihaliea</taxon>
    </lineage>
</organism>
<dbReference type="InterPro" id="IPR008554">
    <property type="entry name" value="Glutaredoxin-like"/>
</dbReference>
<dbReference type="Gene3D" id="3.40.30.10">
    <property type="entry name" value="Glutaredoxin"/>
    <property type="match status" value="1"/>
</dbReference>
<gene>
    <name evidence="1" type="ORF">H2508_03130</name>
</gene>
<accession>A0A7W2YJA8</accession>
<keyword evidence="2" id="KW-1185">Reference proteome</keyword>
<dbReference type="InterPro" id="IPR036249">
    <property type="entry name" value="Thioredoxin-like_sf"/>
</dbReference>
<comment type="caution">
    <text evidence="1">The sequence shown here is derived from an EMBL/GenBank/DDBJ whole genome shotgun (WGS) entry which is preliminary data.</text>
</comment>
<dbReference type="AlphaFoldDB" id="A0A7W2YJA8"/>
<reference evidence="1 2" key="1">
    <citation type="submission" date="2020-07" db="EMBL/GenBank/DDBJ databases">
        <title>Halieaceae bacterium, F7430, whole genome shotgun sequencing project.</title>
        <authorList>
            <person name="Jiang S."/>
            <person name="Liu Z.W."/>
            <person name="Du Z.J."/>
        </authorList>
    </citation>
    <scope>NUCLEOTIDE SEQUENCE [LARGE SCALE GENOMIC DNA]</scope>
    <source>
        <strain evidence="1 2">F7430</strain>
    </source>
</reference>
<dbReference type="Pfam" id="PF05768">
    <property type="entry name" value="Glrx-like"/>
    <property type="match status" value="1"/>
</dbReference>
<dbReference type="RefSeq" id="WP_182168921.1">
    <property type="nucleotide sequence ID" value="NZ_JACFXU010000013.1"/>
</dbReference>
<sequence>MLVQSERFLLYGTSACHLCEQAQEMLEALQKAGLSFDFDTVDISESDTLFERYGLRIPVLADAEGAELDWPFALESLHSFLQQGSAADGLS</sequence>